<dbReference type="EMBL" id="BPQM01000076">
    <property type="protein sequence ID" value="GJD79917.1"/>
    <property type="molecule type" value="Genomic_DNA"/>
</dbReference>
<evidence type="ECO:0000313" key="2">
    <source>
        <dbReference type="EMBL" id="GJD79917.1"/>
    </source>
</evidence>
<evidence type="ECO:0000313" key="3">
    <source>
        <dbReference type="Proteomes" id="UP001055108"/>
    </source>
</evidence>
<reference evidence="2" key="1">
    <citation type="journal article" date="2016" name="Front. Microbiol.">
        <title>Genome Sequence of the Piezophilic, Mesophilic Sulfate-Reducing Bacterium Desulfovibrio indicus J2T.</title>
        <authorList>
            <person name="Cao J."/>
            <person name="Maignien L."/>
            <person name="Shao Z."/>
            <person name="Alain K."/>
            <person name="Jebbar M."/>
        </authorList>
    </citation>
    <scope>NUCLEOTIDE SEQUENCE</scope>
    <source>
        <strain evidence="2">NBRC 103626</strain>
    </source>
</reference>
<protein>
    <submittedName>
        <fullName evidence="2">Uncharacterized protein</fullName>
    </submittedName>
</protein>
<name>A0AA37HQ16_9HYPH</name>
<feature type="region of interest" description="Disordered" evidence="1">
    <location>
        <begin position="24"/>
        <end position="53"/>
    </location>
</feature>
<accession>A0AA37HQ16</accession>
<proteinExistence type="predicted"/>
<reference evidence="2" key="2">
    <citation type="submission" date="2021-08" db="EMBL/GenBank/DDBJ databases">
        <authorList>
            <person name="Tani A."/>
            <person name="Ola A."/>
            <person name="Ogura Y."/>
            <person name="Katsura K."/>
            <person name="Hayashi T."/>
        </authorList>
    </citation>
    <scope>NUCLEOTIDE SEQUENCE</scope>
    <source>
        <strain evidence="2">NBRC 103626</strain>
    </source>
</reference>
<sequence>MSLKPGVMALVAEDEPLLRMEAADVLGGSRSTPDRPIDPVTSTSWGSAHRSRP</sequence>
<keyword evidence="3" id="KW-1185">Reference proteome</keyword>
<gene>
    <name evidence="2" type="ORF">NBEOAGPD_3148</name>
</gene>
<dbReference type="Proteomes" id="UP001055108">
    <property type="component" value="Unassembled WGS sequence"/>
</dbReference>
<comment type="caution">
    <text evidence="2">The sequence shown here is derived from an EMBL/GenBank/DDBJ whole genome shotgun (WGS) entry which is preliminary data.</text>
</comment>
<evidence type="ECO:0000256" key="1">
    <source>
        <dbReference type="SAM" id="MobiDB-lite"/>
    </source>
</evidence>
<organism evidence="2 3">
    <name type="scientific">Methylobacterium gregans</name>
    <dbReference type="NCBI Taxonomy" id="374424"/>
    <lineage>
        <taxon>Bacteria</taxon>
        <taxon>Pseudomonadati</taxon>
        <taxon>Pseudomonadota</taxon>
        <taxon>Alphaproteobacteria</taxon>
        <taxon>Hyphomicrobiales</taxon>
        <taxon>Methylobacteriaceae</taxon>
        <taxon>Methylobacterium</taxon>
    </lineage>
</organism>
<dbReference type="AlphaFoldDB" id="A0AA37HQ16"/>
<dbReference type="RefSeq" id="WP_238303800.1">
    <property type="nucleotide sequence ID" value="NZ_BPQM01000076.1"/>
</dbReference>